<dbReference type="EMBL" id="JBBPBN010000005">
    <property type="protein sequence ID" value="KAK9037180.1"/>
    <property type="molecule type" value="Genomic_DNA"/>
</dbReference>
<sequence length="288" mass="32825">MGSGEAKIFDVMLYQSDGAQEDEAIASTDLDDLSNCLPEPLKDEVMVMVSTDFDEPIEDIFDSRATPRDNVGSVNSNQPVQFLSFTQLGKLLGKREQDLLLSVSGASQMFEEMLARINGALSIVIGYVHSRAIRFSLALPLLHLSLPFRALGYVEFLFGLVDLNENSVNETINSLTNLQDARIQVAYEKLFPDTDIERCIHMDLFLLKEVGEVVDVQNIKQIREYEKPLSEAVEKIDDKWNNQREVFYQRTGLSHRKPAEEQLQLQLIENEVENNDGDEFYRLLYEHD</sequence>
<evidence type="ECO:0000313" key="2">
    <source>
        <dbReference type="Proteomes" id="UP001396334"/>
    </source>
</evidence>
<protein>
    <submittedName>
        <fullName evidence="1">Uncharacterized protein</fullName>
    </submittedName>
</protein>
<keyword evidence="2" id="KW-1185">Reference proteome</keyword>
<accession>A0ABR2TI70</accession>
<reference evidence="1 2" key="1">
    <citation type="journal article" date="2024" name="G3 (Bethesda)">
        <title>Genome assembly of Hibiscus sabdariffa L. provides insights into metabolisms of medicinal natural products.</title>
        <authorList>
            <person name="Kim T."/>
        </authorList>
    </citation>
    <scope>NUCLEOTIDE SEQUENCE [LARGE SCALE GENOMIC DNA]</scope>
    <source>
        <strain evidence="1">TK-2024</strain>
        <tissue evidence="1">Old leaves</tissue>
    </source>
</reference>
<proteinExistence type="predicted"/>
<dbReference type="Proteomes" id="UP001396334">
    <property type="component" value="Unassembled WGS sequence"/>
</dbReference>
<organism evidence="1 2">
    <name type="scientific">Hibiscus sabdariffa</name>
    <name type="common">roselle</name>
    <dbReference type="NCBI Taxonomy" id="183260"/>
    <lineage>
        <taxon>Eukaryota</taxon>
        <taxon>Viridiplantae</taxon>
        <taxon>Streptophyta</taxon>
        <taxon>Embryophyta</taxon>
        <taxon>Tracheophyta</taxon>
        <taxon>Spermatophyta</taxon>
        <taxon>Magnoliopsida</taxon>
        <taxon>eudicotyledons</taxon>
        <taxon>Gunneridae</taxon>
        <taxon>Pentapetalae</taxon>
        <taxon>rosids</taxon>
        <taxon>malvids</taxon>
        <taxon>Malvales</taxon>
        <taxon>Malvaceae</taxon>
        <taxon>Malvoideae</taxon>
        <taxon>Hibiscus</taxon>
    </lineage>
</organism>
<gene>
    <name evidence="1" type="ORF">V6N11_022101</name>
</gene>
<evidence type="ECO:0000313" key="1">
    <source>
        <dbReference type="EMBL" id="KAK9037180.1"/>
    </source>
</evidence>
<name>A0ABR2TI70_9ROSI</name>
<comment type="caution">
    <text evidence="1">The sequence shown here is derived from an EMBL/GenBank/DDBJ whole genome shotgun (WGS) entry which is preliminary data.</text>
</comment>